<dbReference type="Proteomes" id="UP000186922">
    <property type="component" value="Unassembled WGS sequence"/>
</dbReference>
<accession>A0A1D1V2J3</accession>
<name>A0A1D1V2J3_RAMVA</name>
<reference evidence="1 2" key="1">
    <citation type="journal article" date="2016" name="Nat. Commun.">
        <title>Extremotolerant tardigrade genome and improved radiotolerance of human cultured cells by tardigrade-unique protein.</title>
        <authorList>
            <person name="Hashimoto T."/>
            <person name="Horikawa D.D."/>
            <person name="Saito Y."/>
            <person name="Kuwahara H."/>
            <person name="Kozuka-Hata H."/>
            <person name="Shin-I T."/>
            <person name="Minakuchi Y."/>
            <person name="Ohishi K."/>
            <person name="Motoyama A."/>
            <person name="Aizu T."/>
            <person name="Enomoto A."/>
            <person name="Kondo K."/>
            <person name="Tanaka S."/>
            <person name="Hara Y."/>
            <person name="Koshikawa S."/>
            <person name="Sagara H."/>
            <person name="Miura T."/>
            <person name="Yokobori S."/>
            <person name="Miyagawa K."/>
            <person name="Suzuki Y."/>
            <person name="Kubo T."/>
            <person name="Oyama M."/>
            <person name="Kohara Y."/>
            <person name="Fujiyama A."/>
            <person name="Arakawa K."/>
            <person name="Katayama T."/>
            <person name="Toyoda A."/>
            <person name="Kunieda T."/>
        </authorList>
    </citation>
    <scope>NUCLEOTIDE SEQUENCE [LARGE SCALE GENOMIC DNA]</scope>
    <source>
        <strain evidence="1 2">YOKOZUNA-1</strain>
    </source>
</reference>
<proteinExistence type="predicted"/>
<dbReference type="EMBL" id="BDGG01000002">
    <property type="protein sequence ID" value="GAU93807.1"/>
    <property type="molecule type" value="Genomic_DNA"/>
</dbReference>
<dbReference type="AlphaFoldDB" id="A0A1D1V2J3"/>
<evidence type="ECO:0000313" key="2">
    <source>
        <dbReference type="Proteomes" id="UP000186922"/>
    </source>
</evidence>
<organism evidence="1 2">
    <name type="scientific">Ramazzottius varieornatus</name>
    <name type="common">Water bear</name>
    <name type="synonym">Tardigrade</name>
    <dbReference type="NCBI Taxonomy" id="947166"/>
    <lineage>
        <taxon>Eukaryota</taxon>
        <taxon>Metazoa</taxon>
        <taxon>Ecdysozoa</taxon>
        <taxon>Tardigrada</taxon>
        <taxon>Eutardigrada</taxon>
        <taxon>Parachela</taxon>
        <taxon>Hypsibioidea</taxon>
        <taxon>Ramazzottiidae</taxon>
        <taxon>Ramazzottius</taxon>
    </lineage>
</organism>
<keyword evidence="2" id="KW-1185">Reference proteome</keyword>
<protein>
    <submittedName>
        <fullName evidence="1">Uncharacterized protein</fullName>
    </submittedName>
</protein>
<gene>
    <name evidence="1" type="primary">RvY_05690-1</name>
    <name evidence="1" type="synonym">RvY_05690.1</name>
    <name evidence="1" type="ORF">RvY_05690</name>
</gene>
<evidence type="ECO:0000313" key="1">
    <source>
        <dbReference type="EMBL" id="GAU93807.1"/>
    </source>
</evidence>
<sequence length="35" mass="3790">MDNKGQITLSNEARVHQLNMDSGDSVKSLGACVRD</sequence>
<comment type="caution">
    <text evidence="1">The sequence shown here is derived from an EMBL/GenBank/DDBJ whole genome shotgun (WGS) entry which is preliminary data.</text>
</comment>